<proteinExistence type="predicted"/>
<accession>X1KHZ5</accession>
<evidence type="ECO:0000313" key="1">
    <source>
        <dbReference type="EMBL" id="GAI06667.1"/>
    </source>
</evidence>
<reference evidence="1" key="1">
    <citation type="journal article" date="2014" name="Front. Microbiol.">
        <title>High frequency of phylogenetically diverse reductive dehalogenase-homologous genes in deep subseafloor sedimentary metagenomes.</title>
        <authorList>
            <person name="Kawai M."/>
            <person name="Futagami T."/>
            <person name="Toyoda A."/>
            <person name="Takaki Y."/>
            <person name="Nishi S."/>
            <person name="Hori S."/>
            <person name="Arai W."/>
            <person name="Tsubouchi T."/>
            <person name="Morono Y."/>
            <person name="Uchiyama I."/>
            <person name="Ito T."/>
            <person name="Fujiyama A."/>
            <person name="Inagaki F."/>
            <person name="Takami H."/>
        </authorList>
    </citation>
    <scope>NUCLEOTIDE SEQUENCE</scope>
    <source>
        <strain evidence="1">Expedition CK06-06</strain>
    </source>
</reference>
<dbReference type="EMBL" id="BARV01007344">
    <property type="protein sequence ID" value="GAI06667.1"/>
    <property type="molecule type" value="Genomic_DNA"/>
</dbReference>
<dbReference type="AlphaFoldDB" id="X1KHZ5"/>
<organism evidence="1">
    <name type="scientific">marine sediment metagenome</name>
    <dbReference type="NCBI Taxonomy" id="412755"/>
    <lineage>
        <taxon>unclassified sequences</taxon>
        <taxon>metagenomes</taxon>
        <taxon>ecological metagenomes</taxon>
    </lineage>
</organism>
<protein>
    <submittedName>
        <fullName evidence="1">Uncharacterized protein</fullName>
    </submittedName>
</protein>
<sequence>MINMVDRDKRLDSYELTIGMTIEPKRLDSSYAKALVNMDRV</sequence>
<comment type="caution">
    <text evidence="1">The sequence shown here is derived from an EMBL/GenBank/DDBJ whole genome shotgun (WGS) entry which is preliminary data.</text>
</comment>
<gene>
    <name evidence="1" type="ORF">S06H3_14971</name>
</gene>
<name>X1KHZ5_9ZZZZ</name>